<gene>
    <name evidence="1" type="ORF">PVBDA_0904760</name>
</gene>
<evidence type="ECO:0000313" key="2">
    <source>
        <dbReference type="Proteomes" id="UP000515550"/>
    </source>
</evidence>
<dbReference type="EMBL" id="LR865387">
    <property type="protein sequence ID" value="CAD2092341.1"/>
    <property type="molecule type" value="Genomic_DNA"/>
</dbReference>
<evidence type="ECO:0000313" key="1">
    <source>
        <dbReference type="EMBL" id="CAD2092341.1"/>
    </source>
</evidence>
<dbReference type="InterPro" id="IPR006486">
    <property type="entry name" value="PYST_A"/>
</dbReference>
<proteinExistence type="predicted"/>
<protein>
    <submittedName>
        <fullName evidence="1">Fam-a protein</fullName>
    </submittedName>
</protein>
<dbReference type="VEuPathDB" id="PlasmoDB:PVBDA_0904760"/>
<dbReference type="AlphaFoldDB" id="A0A6V7S5I8"/>
<name>A0A6V7S5I8_PLAVN</name>
<reference evidence="1 2" key="1">
    <citation type="submission" date="2020-08" db="EMBL/GenBank/DDBJ databases">
        <authorList>
            <person name="Ramaprasad A."/>
        </authorList>
    </citation>
    <scope>NUCLEOTIDE SEQUENCE [LARGE SCALE GENOMIC DNA]</scope>
</reference>
<accession>A0A6V7S5I8</accession>
<organism evidence="1 2">
    <name type="scientific">Plasmodium vinckei brucechwatti</name>
    <dbReference type="NCBI Taxonomy" id="119398"/>
    <lineage>
        <taxon>Eukaryota</taxon>
        <taxon>Sar</taxon>
        <taxon>Alveolata</taxon>
        <taxon>Apicomplexa</taxon>
        <taxon>Aconoidasida</taxon>
        <taxon>Haemosporida</taxon>
        <taxon>Plasmodiidae</taxon>
        <taxon>Plasmodium</taxon>
        <taxon>Plasmodium (Vinckeia)</taxon>
    </lineage>
</organism>
<dbReference type="Proteomes" id="UP000515550">
    <property type="component" value="Chromosome PVBDA_09"/>
</dbReference>
<dbReference type="SUPFAM" id="SSF55961">
    <property type="entry name" value="Bet v1-like"/>
    <property type="match status" value="1"/>
</dbReference>
<sequence>MVILINDISEEIYEKNKHLLCTKPEETIKATQLMSESVTQLENHATSKDDYKYVGEYPYYNLLFYKKKHQGHTKVDKFQYKIRKIVRVYNPNLVMIQQRFKSWGLERQKYFYALATKVEISKDKAIIAMNSANINDRHPSKKEYKNTIIENKNLFKTDIDSEDYIKQGKLKKTFLNLAGYIIEKKDKHIDINYIEGDSCI</sequence>
<dbReference type="NCBIfam" id="TIGR01599">
    <property type="entry name" value="PYST-A"/>
    <property type="match status" value="1"/>
</dbReference>